<name>A0A4R3HWD5_PAULE</name>
<dbReference type="InterPro" id="IPR049708">
    <property type="entry name" value="PP0621-like"/>
</dbReference>
<comment type="caution">
    <text evidence="1">The sequence shown here is derived from an EMBL/GenBank/DDBJ whole genome shotgun (WGS) entry which is preliminary data.</text>
</comment>
<accession>A0A4R3HWD5</accession>
<keyword evidence="2" id="KW-1185">Reference proteome</keyword>
<evidence type="ECO:0000313" key="1">
    <source>
        <dbReference type="EMBL" id="TCS36893.1"/>
    </source>
</evidence>
<reference evidence="1 2" key="1">
    <citation type="submission" date="2019-03" db="EMBL/GenBank/DDBJ databases">
        <title>Genomic Encyclopedia of Type Strains, Phase IV (KMG-IV): sequencing the most valuable type-strain genomes for metagenomic binning, comparative biology and taxonomic classification.</title>
        <authorList>
            <person name="Goeker M."/>
        </authorList>
    </citation>
    <scope>NUCLEOTIDE SEQUENCE [LARGE SCALE GENOMIC DNA]</scope>
    <source>
        <strain evidence="1 2">DSM 7445</strain>
    </source>
</reference>
<dbReference type="EMBL" id="SLZQ01000005">
    <property type="protein sequence ID" value="TCS36893.1"/>
    <property type="molecule type" value="Genomic_DNA"/>
</dbReference>
<dbReference type="Proteomes" id="UP000295382">
    <property type="component" value="Unassembled WGS sequence"/>
</dbReference>
<gene>
    <name evidence="1" type="ORF">EDC30_105113</name>
</gene>
<dbReference type="AlphaFoldDB" id="A0A4R3HWD5"/>
<dbReference type="RefSeq" id="WP_132258614.1">
    <property type="nucleotide sequence ID" value="NZ_SLZQ01000005.1"/>
</dbReference>
<sequence length="82" mass="8904">MKLLIWMVIVILVVAWIMRSKQQASQGAGQMESRSPGHQGKPEGMLPCSHCGLYIPASEAVRHASGAVYCCDEHRRQAGPGT</sequence>
<dbReference type="NCBIfam" id="NF041023">
    <property type="entry name" value="PP0621_fam"/>
    <property type="match status" value="1"/>
</dbReference>
<organism evidence="1 2">
    <name type="scientific">Paucimonas lemoignei</name>
    <name type="common">Pseudomonas lemoignei</name>
    <dbReference type="NCBI Taxonomy" id="29443"/>
    <lineage>
        <taxon>Bacteria</taxon>
        <taxon>Pseudomonadati</taxon>
        <taxon>Pseudomonadota</taxon>
        <taxon>Betaproteobacteria</taxon>
        <taxon>Burkholderiales</taxon>
        <taxon>Burkholderiaceae</taxon>
        <taxon>Paucimonas</taxon>
    </lineage>
</organism>
<protein>
    <submittedName>
        <fullName evidence="1">Uncharacterized protein</fullName>
    </submittedName>
</protein>
<evidence type="ECO:0000313" key="2">
    <source>
        <dbReference type="Proteomes" id="UP000295382"/>
    </source>
</evidence>
<proteinExistence type="predicted"/>
<dbReference type="OrthoDB" id="9814432at2"/>